<dbReference type="EC" id="1.14.15.7" evidence="5"/>
<dbReference type="PANTHER" id="PTHR43756:SF5">
    <property type="entry name" value="CHOLINE MONOOXYGENASE, CHLOROPLASTIC"/>
    <property type="match status" value="1"/>
</dbReference>
<dbReference type="GO" id="GO:0051537">
    <property type="term" value="F:2 iron, 2 sulfur cluster binding"/>
    <property type="evidence" value="ECO:0007669"/>
    <property type="project" value="UniProtKB-KW"/>
</dbReference>
<dbReference type="InterPro" id="IPR017941">
    <property type="entry name" value="Rieske_2Fe-2S"/>
</dbReference>
<comment type="caution">
    <text evidence="14">The sequence shown here is derived from an EMBL/GenBank/DDBJ whole genome shotgun (WGS) entry which is preliminary data.</text>
</comment>
<dbReference type="PRINTS" id="PR00090">
    <property type="entry name" value="RNGDIOXGNASE"/>
</dbReference>
<evidence type="ECO:0000313" key="15">
    <source>
        <dbReference type="Proteomes" id="UP000256690"/>
    </source>
</evidence>
<keyword evidence="10" id="KW-0408">Iron</keyword>
<dbReference type="EMBL" id="PVWQ01000004">
    <property type="protein sequence ID" value="RDW83666.1"/>
    <property type="molecule type" value="Genomic_DNA"/>
</dbReference>
<evidence type="ECO:0000256" key="4">
    <source>
        <dbReference type="ARBA" id="ARBA00010848"/>
    </source>
</evidence>
<dbReference type="PROSITE" id="PS51296">
    <property type="entry name" value="RIESKE"/>
    <property type="match status" value="1"/>
</dbReference>
<evidence type="ECO:0000256" key="9">
    <source>
        <dbReference type="ARBA" id="ARBA00023002"/>
    </source>
</evidence>
<comment type="catalytic activity">
    <reaction evidence="12">
        <text>choline + 2 reduced [2Fe-2S]-[ferredoxin] + O2 + 2 H(+) = betaine aldehyde hydrate + 2 oxidized [2Fe-2S]-[ferredoxin] + H2O</text>
        <dbReference type="Rhea" id="RHEA:17769"/>
        <dbReference type="Rhea" id="RHEA-COMP:10000"/>
        <dbReference type="Rhea" id="RHEA-COMP:10001"/>
        <dbReference type="ChEBI" id="CHEBI:15354"/>
        <dbReference type="ChEBI" id="CHEBI:15377"/>
        <dbReference type="ChEBI" id="CHEBI:15378"/>
        <dbReference type="ChEBI" id="CHEBI:15379"/>
        <dbReference type="ChEBI" id="CHEBI:15870"/>
        <dbReference type="ChEBI" id="CHEBI:33737"/>
        <dbReference type="ChEBI" id="CHEBI:33738"/>
        <dbReference type="EC" id="1.14.15.7"/>
    </reaction>
</comment>
<dbReference type="CDD" id="cd00680">
    <property type="entry name" value="RHO_alpha_C"/>
    <property type="match status" value="1"/>
</dbReference>
<keyword evidence="8" id="KW-0479">Metal-binding</keyword>
<keyword evidence="11" id="KW-0411">Iron-sulfur</keyword>
<organism evidence="14 15">
    <name type="scientific">Aspergillus mulundensis</name>
    <dbReference type="NCBI Taxonomy" id="1810919"/>
    <lineage>
        <taxon>Eukaryota</taxon>
        <taxon>Fungi</taxon>
        <taxon>Dikarya</taxon>
        <taxon>Ascomycota</taxon>
        <taxon>Pezizomycotina</taxon>
        <taxon>Eurotiomycetes</taxon>
        <taxon>Eurotiomycetidae</taxon>
        <taxon>Eurotiales</taxon>
        <taxon>Aspergillaceae</taxon>
        <taxon>Aspergillus</taxon>
        <taxon>Aspergillus subgen. Nidulantes</taxon>
    </lineage>
</organism>
<dbReference type="GO" id="GO:0005506">
    <property type="term" value="F:iron ion binding"/>
    <property type="evidence" value="ECO:0007669"/>
    <property type="project" value="InterPro"/>
</dbReference>
<comment type="similarity">
    <text evidence="4">Belongs to the choline monooxygenase family.</text>
</comment>
<dbReference type="GeneID" id="38114362"/>
<keyword evidence="9" id="KW-0560">Oxidoreductase</keyword>
<dbReference type="Gene3D" id="2.102.10.10">
    <property type="entry name" value="Rieske [2Fe-2S] iron-sulphur domain"/>
    <property type="match status" value="1"/>
</dbReference>
<evidence type="ECO:0000256" key="1">
    <source>
        <dbReference type="ARBA" id="ARBA00001962"/>
    </source>
</evidence>
<sequence>MWRLFGYSAEKEQPPRSLPASWYRSEAMYQLERRAIFSKRWMLLTHSNRFTKAGDYLSFTIADFSFFLVRDRDGNINGFHNICRHRAYPVVQAREGTASILTCRYHGWSYGLKGNLAKAPRFETVPDFDKSSNSLLPIHNHVDAVGFVWVNLQSGSPDIKWRDEFGTVDTEDRMRKFDFAADYTFDHSWEMDVDSNWKLQIENYNECYHCATSHPLISGVTDLPKYRVEPNSNARYMEHHIVNKGSIDTQFQRAITFFFPGTSVTVTNKFFYIQRMIPVTATTSKIENEVFRHREASDEEFDTIMKFYRQVLDEDRELCEGVQRSLRTGVFLNGELHPEKEKGPIKFQESLKSMLVEHQKAEEKAGGEIWPAAPKGAGGGKVGEEVRFCEKLDRAACPGVGPGAKDLAW</sequence>
<comment type="function">
    <text evidence="2">Catalyzes the first step of the osmoprotectant glycine betaine synthesis.</text>
</comment>
<dbReference type="SUPFAM" id="SSF55961">
    <property type="entry name" value="Bet v1-like"/>
    <property type="match status" value="1"/>
</dbReference>
<dbReference type="CDD" id="cd03469">
    <property type="entry name" value="Rieske_RO_Alpha_N"/>
    <property type="match status" value="1"/>
</dbReference>
<name>A0A3D8SBH4_9EURO</name>
<accession>A0A3D8SBH4</accession>
<evidence type="ECO:0000313" key="14">
    <source>
        <dbReference type="EMBL" id="RDW83666.1"/>
    </source>
</evidence>
<keyword evidence="15" id="KW-1185">Reference proteome</keyword>
<reference evidence="14 15" key="1">
    <citation type="journal article" date="2018" name="IMA Fungus">
        <title>IMA Genome-F 9: Draft genome sequence of Annulohypoxylon stygium, Aspergillus mulundensis, Berkeleyomyces basicola (syn. Thielaviopsis basicola), Ceratocystis smalleyi, two Cercospora beticola strains, Coleophoma cylindrospora, Fusarium fracticaudum, Phialophora cf. hyalina, and Morchella septimelata.</title>
        <authorList>
            <person name="Wingfield B.D."/>
            <person name="Bills G.F."/>
            <person name="Dong Y."/>
            <person name="Huang W."/>
            <person name="Nel W.J."/>
            <person name="Swalarsk-Parry B.S."/>
            <person name="Vaghefi N."/>
            <person name="Wilken P.M."/>
            <person name="An Z."/>
            <person name="de Beer Z.W."/>
            <person name="De Vos L."/>
            <person name="Chen L."/>
            <person name="Duong T.A."/>
            <person name="Gao Y."/>
            <person name="Hammerbacher A."/>
            <person name="Kikkert J.R."/>
            <person name="Li Y."/>
            <person name="Li H."/>
            <person name="Li K."/>
            <person name="Li Q."/>
            <person name="Liu X."/>
            <person name="Ma X."/>
            <person name="Naidoo K."/>
            <person name="Pethybridge S.J."/>
            <person name="Sun J."/>
            <person name="Steenkamp E.T."/>
            <person name="van der Nest M.A."/>
            <person name="van Wyk S."/>
            <person name="Wingfield M.J."/>
            <person name="Xiong C."/>
            <person name="Yue Q."/>
            <person name="Zhang X."/>
        </authorList>
    </citation>
    <scope>NUCLEOTIDE SEQUENCE [LARGE SCALE GENOMIC DNA]</scope>
    <source>
        <strain evidence="14 15">DSM 5745</strain>
    </source>
</reference>
<evidence type="ECO:0000256" key="2">
    <source>
        <dbReference type="ARBA" id="ARBA00002149"/>
    </source>
</evidence>
<dbReference type="PANTHER" id="PTHR43756">
    <property type="entry name" value="CHOLINE MONOOXYGENASE, CHLOROPLASTIC"/>
    <property type="match status" value="1"/>
</dbReference>
<dbReference type="SUPFAM" id="SSF50022">
    <property type="entry name" value="ISP domain"/>
    <property type="match status" value="1"/>
</dbReference>
<dbReference type="InterPro" id="IPR001663">
    <property type="entry name" value="Rng_hydr_dOase-A"/>
</dbReference>
<dbReference type="UniPathway" id="UPA00529">
    <property type="reaction ID" value="UER00430"/>
</dbReference>
<evidence type="ECO:0000256" key="10">
    <source>
        <dbReference type="ARBA" id="ARBA00023004"/>
    </source>
</evidence>
<dbReference type="InterPro" id="IPR015879">
    <property type="entry name" value="Ring_hydroxy_dOase_asu_C_dom"/>
</dbReference>
<evidence type="ECO:0000256" key="11">
    <source>
        <dbReference type="ARBA" id="ARBA00023014"/>
    </source>
</evidence>
<evidence type="ECO:0000256" key="5">
    <source>
        <dbReference type="ARBA" id="ARBA00012763"/>
    </source>
</evidence>
<dbReference type="RefSeq" id="XP_026605004.1">
    <property type="nucleotide sequence ID" value="XM_026746008.1"/>
</dbReference>
<evidence type="ECO:0000256" key="6">
    <source>
        <dbReference type="ARBA" id="ARBA00014931"/>
    </source>
</evidence>
<evidence type="ECO:0000256" key="3">
    <source>
        <dbReference type="ARBA" id="ARBA00004866"/>
    </source>
</evidence>
<dbReference type="OrthoDB" id="426882at2759"/>
<comment type="cofactor">
    <cofactor evidence="1">
        <name>Fe cation</name>
        <dbReference type="ChEBI" id="CHEBI:24875"/>
    </cofactor>
</comment>
<dbReference type="InterPro" id="IPR036922">
    <property type="entry name" value="Rieske_2Fe-2S_sf"/>
</dbReference>
<evidence type="ECO:0000256" key="12">
    <source>
        <dbReference type="ARBA" id="ARBA00049097"/>
    </source>
</evidence>
<comment type="pathway">
    <text evidence="3">Amine and polyamine biosynthesis; betaine biosynthesis via choline pathway; betaine aldehyde from choline (monooxygenase route): step 1/1.</text>
</comment>
<protein>
    <recommendedName>
        <fullName evidence="6">Choline monooxygenase, chloroplastic</fullName>
        <ecNumber evidence="5">1.14.15.7</ecNumber>
    </recommendedName>
</protein>
<dbReference type="Proteomes" id="UP000256690">
    <property type="component" value="Unassembled WGS sequence"/>
</dbReference>
<dbReference type="GO" id="GO:0019133">
    <property type="term" value="F:choline monooxygenase activity"/>
    <property type="evidence" value="ECO:0007669"/>
    <property type="project" value="UniProtKB-EC"/>
</dbReference>
<gene>
    <name evidence="14" type="ORF">DSM5745_03992</name>
</gene>
<dbReference type="STRING" id="1810919.A0A3D8SBH4"/>
<dbReference type="AlphaFoldDB" id="A0A3D8SBH4"/>
<proteinExistence type="inferred from homology"/>
<dbReference type="GO" id="GO:0019285">
    <property type="term" value="P:glycine betaine biosynthetic process from choline"/>
    <property type="evidence" value="ECO:0007669"/>
    <property type="project" value="UniProtKB-UniPathway"/>
</dbReference>
<dbReference type="Pfam" id="PF00355">
    <property type="entry name" value="Rieske"/>
    <property type="match status" value="1"/>
</dbReference>
<dbReference type="Gene3D" id="3.90.380.10">
    <property type="entry name" value="Naphthalene 1,2-dioxygenase Alpha Subunit, Chain A, domain 1"/>
    <property type="match status" value="2"/>
</dbReference>
<keyword evidence="7" id="KW-0001">2Fe-2S</keyword>
<evidence type="ECO:0000256" key="7">
    <source>
        <dbReference type="ARBA" id="ARBA00022714"/>
    </source>
</evidence>
<feature type="domain" description="Rieske" evidence="13">
    <location>
        <begin position="41"/>
        <end position="128"/>
    </location>
</feature>
<dbReference type="Pfam" id="PF00848">
    <property type="entry name" value="Ring_hydroxyl_A"/>
    <property type="match status" value="1"/>
</dbReference>
<evidence type="ECO:0000256" key="8">
    <source>
        <dbReference type="ARBA" id="ARBA00022723"/>
    </source>
</evidence>
<evidence type="ECO:0000259" key="13">
    <source>
        <dbReference type="PROSITE" id="PS51296"/>
    </source>
</evidence>